<keyword evidence="3" id="KW-1185">Reference proteome</keyword>
<name>A0A7C8I7E9_9PLEO</name>
<sequence length="128" mass="13735">MLFSSLIAAALLSGTAVAAPAPLAEGSPSVYMSMHGGWLGESQLVPFVDDQCQSLAGTKFDKTVSSFGPDSGAKCWIYDDYDCKGTVEAKTCLEIFHPGYEWLSWNGWNDKIGSFMCQACAKGESGCW</sequence>
<reference evidence="2 3" key="1">
    <citation type="submission" date="2020-01" db="EMBL/GenBank/DDBJ databases">
        <authorList>
            <consortium name="DOE Joint Genome Institute"/>
            <person name="Haridas S."/>
            <person name="Albert R."/>
            <person name="Binder M."/>
            <person name="Bloem J."/>
            <person name="Labutti K."/>
            <person name="Salamov A."/>
            <person name="Andreopoulos B."/>
            <person name="Baker S.E."/>
            <person name="Barry K."/>
            <person name="Bills G."/>
            <person name="Bluhm B.H."/>
            <person name="Cannon C."/>
            <person name="Castanera R."/>
            <person name="Culley D.E."/>
            <person name="Daum C."/>
            <person name="Ezra D."/>
            <person name="Gonzalez J.B."/>
            <person name="Henrissat B."/>
            <person name="Kuo A."/>
            <person name="Liang C."/>
            <person name="Lipzen A."/>
            <person name="Lutzoni F."/>
            <person name="Magnuson J."/>
            <person name="Mondo S."/>
            <person name="Nolan M."/>
            <person name="Ohm R."/>
            <person name="Pangilinan J."/>
            <person name="Park H.-J.H."/>
            <person name="Ramirez L."/>
            <person name="Alfaro M."/>
            <person name="Sun H."/>
            <person name="Tritt A."/>
            <person name="Yoshinaga Y."/>
            <person name="Zwiers L.-H.L."/>
            <person name="Turgeon B.G."/>
            <person name="Goodwin S.B."/>
            <person name="Spatafora J.W."/>
            <person name="Crous P.W."/>
            <person name="Grigoriev I.V."/>
        </authorList>
    </citation>
    <scope>NUCLEOTIDE SEQUENCE [LARGE SCALE GENOMIC DNA]</scope>
    <source>
        <strain evidence="2 3">CBS 611.86</strain>
    </source>
</reference>
<comment type="caution">
    <text evidence="2">The sequence shown here is derived from an EMBL/GenBank/DDBJ whole genome shotgun (WGS) entry which is preliminary data.</text>
</comment>
<evidence type="ECO:0000313" key="3">
    <source>
        <dbReference type="Proteomes" id="UP000481861"/>
    </source>
</evidence>
<dbReference type="EMBL" id="JAADJZ010000024">
    <property type="protein sequence ID" value="KAF2867090.1"/>
    <property type="molecule type" value="Genomic_DNA"/>
</dbReference>
<accession>A0A7C8I7E9</accession>
<dbReference type="Gene3D" id="2.60.20.10">
    <property type="entry name" value="Crystallins"/>
    <property type="match status" value="1"/>
</dbReference>
<gene>
    <name evidence="2" type="ORF">BDV95DRAFT_610971</name>
</gene>
<dbReference type="Proteomes" id="UP000481861">
    <property type="component" value="Unassembled WGS sequence"/>
</dbReference>
<dbReference type="AlphaFoldDB" id="A0A7C8I7E9"/>
<dbReference type="OrthoDB" id="2910287at2759"/>
<keyword evidence="1" id="KW-0732">Signal</keyword>
<feature type="signal peptide" evidence="1">
    <location>
        <begin position="1"/>
        <end position="18"/>
    </location>
</feature>
<proteinExistence type="predicted"/>
<evidence type="ECO:0000256" key="1">
    <source>
        <dbReference type="SAM" id="SignalP"/>
    </source>
</evidence>
<protein>
    <submittedName>
        <fullName evidence="2">Uncharacterized protein</fullName>
    </submittedName>
</protein>
<feature type="chain" id="PRO_5028940795" evidence="1">
    <location>
        <begin position="19"/>
        <end position="128"/>
    </location>
</feature>
<evidence type="ECO:0000313" key="2">
    <source>
        <dbReference type="EMBL" id="KAF2867090.1"/>
    </source>
</evidence>
<organism evidence="2 3">
    <name type="scientific">Massariosphaeria phaeospora</name>
    <dbReference type="NCBI Taxonomy" id="100035"/>
    <lineage>
        <taxon>Eukaryota</taxon>
        <taxon>Fungi</taxon>
        <taxon>Dikarya</taxon>
        <taxon>Ascomycota</taxon>
        <taxon>Pezizomycotina</taxon>
        <taxon>Dothideomycetes</taxon>
        <taxon>Pleosporomycetidae</taxon>
        <taxon>Pleosporales</taxon>
        <taxon>Pleosporales incertae sedis</taxon>
        <taxon>Massariosphaeria</taxon>
    </lineage>
</organism>